<feature type="region of interest" description="Disordered" evidence="2">
    <location>
        <begin position="11"/>
        <end position="87"/>
    </location>
</feature>
<feature type="region of interest" description="Disordered" evidence="2">
    <location>
        <begin position="314"/>
        <end position="338"/>
    </location>
</feature>
<dbReference type="InterPro" id="IPR036163">
    <property type="entry name" value="HMA_dom_sf"/>
</dbReference>
<dbReference type="SUPFAM" id="SSF55008">
    <property type="entry name" value="HMA, heavy metal-associated domain"/>
    <property type="match status" value="1"/>
</dbReference>
<dbReference type="InterPro" id="IPR006121">
    <property type="entry name" value="HMA_dom"/>
</dbReference>
<dbReference type="AlphaFoldDB" id="A0A699HNF6"/>
<dbReference type="CDD" id="cd00371">
    <property type="entry name" value="HMA"/>
    <property type="match status" value="1"/>
</dbReference>
<dbReference type="GO" id="GO:0009626">
    <property type="term" value="P:plant-type hypersensitive response"/>
    <property type="evidence" value="ECO:0007669"/>
    <property type="project" value="UniProtKB-KW"/>
</dbReference>
<comment type="caution">
    <text evidence="4">The sequence shown here is derived from an EMBL/GenBank/DDBJ whole genome shotgun (WGS) entry which is preliminary data.</text>
</comment>
<evidence type="ECO:0000259" key="3">
    <source>
        <dbReference type="PROSITE" id="PS50846"/>
    </source>
</evidence>
<gene>
    <name evidence="4" type="ORF">Tci_430805</name>
</gene>
<feature type="compositionally biased region" description="Basic and acidic residues" evidence="2">
    <location>
        <begin position="33"/>
        <end position="46"/>
    </location>
</feature>
<name>A0A699HNF6_TANCI</name>
<dbReference type="Gene3D" id="3.30.70.100">
    <property type="match status" value="1"/>
</dbReference>
<sequence length="338" mass="36951">MKAIDIFCASQAATTTMESNTPSSSSSGSGGRAIDRHNPIIQDQKRITKIPPTPPSPNKKTTKTSKNNINDQKRKSTSFADENENKHDHQQILLTNNNKNDVKKQGGGVLLGWGCTKPSGFISPATSSRFLLADKSLSDQFDPLIKKHVLPAPQQQPLVEKTRKSFSDRFFKINKNDQVTQSALPVINVNNANKRKDEVLMQMQSVLPVINVVDKRKDEGRHLPASSPALTTPRSSSSLSSTSSEKQEVVLRVSLHCKGCVKKMRKHISKMEGVTSFDIDFLAKKVTVVGNITPLSVLTSVSKVKNAKLLTPTTISSPHVPPTPSDSNISEVKKQLGL</sequence>
<feature type="compositionally biased region" description="Polar residues" evidence="2">
    <location>
        <begin position="11"/>
        <end position="22"/>
    </location>
</feature>
<dbReference type="GO" id="GO:0016020">
    <property type="term" value="C:membrane"/>
    <property type="evidence" value="ECO:0007669"/>
    <property type="project" value="UniProtKB-SubCell"/>
</dbReference>
<evidence type="ECO:0000256" key="2">
    <source>
        <dbReference type="SAM" id="MobiDB-lite"/>
    </source>
</evidence>
<protein>
    <submittedName>
        <fullName evidence="4">Protein sodium potassium root defective 2-like</fullName>
    </submittedName>
</protein>
<reference evidence="4" key="1">
    <citation type="journal article" date="2019" name="Sci. Rep.">
        <title>Draft genome of Tanacetum cinerariifolium, the natural source of mosquito coil.</title>
        <authorList>
            <person name="Yamashiro T."/>
            <person name="Shiraishi A."/>
            <person name="Satake H."/>
            <person name="Nakayama K."/>
        </authorList>
    </citation>
    <scope>NUCLEOTIDE SEQUENCE</scope>
</reference>
<organism evidence="4">
    <name type="scientific">Tanacetum cinerariifolium</name>
    <name type="common">Dalmatian daisy</name>
    <name type="synonym">Chrysanthemum cinerariifolium</name>
    <dbReference type="NCBI Taxonomy" id="118510"/>
    <lineage>
        <taxon>Eukaryota</taxon>
        <taxon>Viridiplantae</taxon>
        <taxon>Streptophyta</taxon>
        <taxon>Embryophyta</taxon>
        <taxon>Tracheophyta</taxon>
        <taxon>Spermatophyta</taxon>
        <taxon>Magnoliopsida</taxon>
        <taxon>eudicotyledons</taxon>
        <taxon>Gunneridae</taxon>
        <taxon>Pentapetalae</taxon>
        <taxon>asterids</taxon>
        <taxon>campanulids</taxon>
        <taxon>Asterales</taxon>
        <taxon>Asteraceae</taxon>
        <taxon>Asteroideae</taxon>
        <taxon>Anthemideae</taxon>
        <taxon>Anthemidinae</taxon>
        <taxon>Tanacetum</taxon>
    </lineage>
</organism>
<dbReference type="InterPro" id="IPR044526">
    <property type="entry name" value="NAKR1-3"/>
</dbReference>
<evidence type="ECO:0000313" key="4">
    <source>
        <dbReference type="EMBL" id="GEY58831.1"/>
    </source>
</evidence>
<dbReference type="PANTHER" id="PTHR46119:SF15">
    <property type="entry name" value="PROTEIN SODIUM POTASSIUM ROOT DEFECTIVE 2"/>
    <property type="match status" value="1"/>
</dbReference>
<feature type="domain" description="HMA" evidence="3">
    <location>
        <begin position="246"/>
        <end position="312"/>
    </location>
</feature>
<dbReference type="PANTHER" id="PTHR46119">
    <property type="entry name" value="OS08G0405700 PROTEIN"/>
    <property type="match status" value="1"/>
</dbReference>
<dbReference type="PROSITE" id="PS50846">
    <property type="entry name" value="HMA_2"/>
    <property type="match status" value="1"/>
</dbReference>
<dbReference type="Pfam" id="PF00403">
    <property type="entry name" value="HMA"/>
    <property type="match status" value="1"/>
</dbReference>
<dbReference type="GO" id="GO:0046872">
    <property type="term" value="F:metal ion binding"/>
    <property type="evidence" value="ECO:0007669"/>
    <property type="project" value="InterPro"/>
</dbReference>
<evidence type="ECO:0000256" key="1">
    <source>
        <dbReference type="ARBA" id="ARBA00004170"/>
    </source>
</evidence>
<dbReference type="EMBL" id="BKCJ010191395">
    <property type="protein sequence ID" value="GEY58831.1"/>
    <property type="molecule type" value="Genomic_DNA"/>
</dbReference>
<accession>A0A699HNF6</accession>
<proteinExistence type="predicted"/>
<feature type="compositionally biased region" description="Low complexity" evidence="2">
    <location>
        <begin position="224"/>
        <end position="244"/>
    </location>
</feature>
<comment type="subcellular location">
    <subcellularLocation>
        <location evidence="1">Membrane</location>
        <topology evidence="1">Peripheral membrane protein</topology>
    </subcellularLocation>
</comment>
<feature type="region of interest" description="Disordered" evidence="2">
    <location>
        <begin position="220"/>
        <end position="245"/>
    </location>
</feature>